<name>A0A5B7KD58_PORTR</name>
<keyword evidence="2" id="KW-1185">Reference proteome</keyword>
<dbReference type="Proteomes" id="UP000324222">
    <property type="component" value="Unassembled WGS sequence"/>
</dbReference>
<organism evidence="1 2">
    <name type="scientific">Portunus trituberculatus</name>
    <name type="common">Swimming crab</name>
    <name type="synonym">Neptunus trituberculatus</name>
    <dbReference type="NCBI Taxonomy" id="210409"/>
    <lineage>
        <taxon>Eukaryota</taxon>
        <taxon>Metazoa</taxon>
        <taxon>Ecdysozoa</taxon>
        <taxon>Arthropoda</taxon>
        <taxon>Crustacea</taxon>
        <taxon>Multicrustacea</taxon>
        <taxon>Malacostraca</taxon>
        <taxon>Eumalacostraca</taxon>
        <taxon>Eucarida</taxon>
        <taxon>Decapoda</taxon>
        <taxon>Pleocyemata</taxon>
        <taxon>Brachyura</taxon>
        <taxon>Eubrachyura</taxon>
        <taxon>Portunoidea</taxon>
        <taxon>Portunidae</taxon>
        <taxon>Portuninae</taxon>
        <taxon>Portunus</taxon>
    </lineage>
</organism>
<accession>A0A5B7KD58</accession>
<dbReference type="EMBL" id="VSRR010131812">
    <property type="protein sequence ID" value="MPD02515.1"/>
    <property type="molecule type" value="Genomic_DNA"/>
</dbReference>
<comment type="caution">
    <text evidence="1">The sequence shown here is derived from an EMBL/GenBank/DDBJ whole genome shotgun (WGS) entry which is preliminary data.</text>
</comment>
<proteinExistence type="predicted"/>
<evidence type="ECO:0000313" key="2">
    <source>
        <dbReference type="Proteomes" id="UP000324222"/>
    </source>
</evidence>
<protein>
    <submittedName>
        <fullName evidence="1">Uncharacterized protein</fullName>
    </submittedName>
</protein>
<sequence>MLSGAITTRTFPDAATQQGKACENDIVDSSTGEPVSIWYRVQWNHACFGVREVSKRTGSNPVHGLSVGWASLLGATMAELWCKGLLMT</sequence>
<dbReference type="AlphaFoldDB" id="A0A5B7KD58"/>
<evidence type="ECO:0000313" key="1">
    <source>
        <dbReference type="EMBL" id="MPD02515.1"/>
    </source>
</evidence>
<reference evidence="1 2" key="1">
    <citation type="submission" date="2019-05" db="EMBL/GenBank/DDBJ databases">
        <title>Another draft genome of Portunus trituberculatus and its Hox gene families provides insights of decapod evolution.</title>
        <authorList>
            <person name="Jeong J.-H."/>
            <person name="Song I."/>
            <person name="Kim S."/>
            <person name="Choi T."/>
            <person name="Kim D."/>
            <person name="Ryu S."/>
            <person name="Kim W."/>
        </authorList>
    </citation>
    <scope>NUCLEOTIDE SEQUENCE [LARGE SCALE GENOMIC DNA]</scope>
    <source>
        <tissue evidence="1">Muscle</tissue>
    </source>
</reference>
<gene>
    <name evidence="1" type="ORF">E2C01_098104</name>
</gene>